<keyword evidence="2" id="KW-0812">Transmembrane</keyword>
<evidence type="ECO:0000256" key="1">
    <source>
        <dbReference type="SAM" id="Coils"/>
    </source>
</evidence>
<keyword evidence="4" id="KW-1185">Reference proteome</keyword>
<evidence type="ECO:0000256" key="2">
    <source>
        <dbReference type="SAM" id="Phobius"/>
    </source>
</evidence>
<dbReference type="RefSeq" id="WP_309727530.1">
    <property type="nucleotide sequence ID" value="NZ_JAVDQA010000002.1"/>
</dbReference>
<name>A0ABU1K4U8_9FLAO</name>
<keyword evidence="2" id="KW-0472">Membrane</keyword>
<dbReference type="Proteomes" id="UP001257659">
    <property type="component" value="Unassembled WGS sequence"/>
</dbReference>
<reference evidence="3 4" key="1">
    <citation type="submission" date="2023-07" db="EMBL/GenBank/DDBJ databases">
        <title>Genomic Encyclopedia of Type Strains, Phase IV (KMG-IV): sequencing the most valuable type-strain genomes for metagenomic binning, comparative biology and taxonomic classification.</title>
        <authorList>
            <person name="Goeker M."/>
        </authorList>
    </citation>
    <scope>NUCLEOTIDE SEQUENCE [LARGE SCALE GENOMIC DNA]</scope>
    <source>
        <strain evidence="3 4">DSM 102814</strain>
    </source>
</reference>
<gene>
    <name evidence="3" type="ORF">GGR31_001265</name>
</gene>
<feature type="coiled-coil region" evidence="1">
    <location>
        <begin position="5"/>
        <end position="39"/>
    </location>
</feature>
<dbReference type="EMBL" id="JAVDQA010000002">
    <property type="protein sequence ID" value="MDR6300634.1"/>
    <property type="molecule type" value="Genomic_DNA"/>
</dbReference>
<protein>
    <submittedName>
        <fullName evidence="3">Myosin heavy subunit</fullName>
    </submittedName>
</protein>
<proteinExistence type="predicted"/>
<organism evidence="3 4">
    <name type="scientific">Mesonia maritima</name>
    <dbReference type="NCBI Taxonomy" id="1793873"/>
    <lineage>
        <taxon>Bacteria</taxon>
        <taxon>Pseudomonadati</taxon>
        <taxon>Bacteroidota</taxon>
        <taxon>Flavobacteriia</taxon>
        <taxon>Flavobacteriales</taxon>
        <taxon>Flavobacteriaceae</taxon>
        <taxon>Mesonia</taxon>
    </lineage>
</organism>
<feature type="transmembrane region" description="Helical" evidence="2">
    <location>
        <begin position="109"/>
        <end position="130"/>
    </location>
</feature>
<accession>A0ABU1K4U8</accession>
<keyword evidence="2" id="KW-1133">Transmembrane helix</keyword>
<keyword evidence="1" id="KW-0175">Coiled coil</keyword>
<comment type="caution">
    <text evidence="3">The sequence shown here is derived from an EMBL/GenBank/DDBJ whole genome shotgun (WGS) entry which is preliminary data.</text>
</comment>
<evidence type="ECO:0000313" key="3">
    <source>
        <dbReference type="EMBL" id="MDR6300634.1"/>
    </source>
</evidence>
<evidence type="ECO:0000313" key="4">
    <source>
        <dbReference type="Proteomes" id="UP001257659"/>
    </source>
</evidence>
<sequence length="142" mass="17041">MEKEIRNIEQKLNLLIDYLQHEEKEKKELLKDHKEIGELTAEMKEVSHKVYQDLVNHVEVLKSHRIMVENHFQEMNKYNSSVEYYLNKIPTEIECIRHITLDPLSYKRAVYLFYIMLFSIVGIIFLGYILNNNIEALLNIKM</sequence>